<dbReference type="STRING" id="409849.ENSPMGP00000000079"/>
<reference evidence="12" key="1">
    <citation type="submission" date="2025-08" db="UniProtKB">
        <authorList>
            <consortium name="Ensembl"/>
        </authorList>
    </citation>
    <scope>IDENTIFICATION</scope>
</reference>
<dbReference type="GO" id="GO:0042102">
    <property type="term" value="P:positive regulation of T cell proliferation"/>
    <property type="evidence" value="ECO:0007669"/>
    <property type="project" value="TreeGrafter"/>
</dbReference>
<evidence type="ECO:0000256" key="5">
    <source>
        <dbReference type="ARBA" id="ARBA00022989"/>
    </source>
</evidence>
<name>A0A3B3Z6B4_9GOBI</name>
<proteinExistence type="predicted"/>
<dbReference type="AlphaFoldDB" id="A0A3B3Z6B4"/>
<evidence type="ECO:0000256" key="10">
    <source>
        <dbReference type="ARBA" id="ARBA00023319"/>
    </source>
</evidence>
<evidence type="ECO:0000256" key="2">
    <source>
        <dbReference type="ARBA" id="ARBA00022475"/>
    </source>
</evidence>
<keyword evidence="7" id="KW-1015">Disulfide bond</keyword>
<dbReference type="PANTHER" id="PTHR25466:SF14">
    <property type="entry name" value="BUTYROPHILIN SUBFAMILY 2 MEMBER A2-LIKE-RELATED"/>
    <property type="match status" value="1"/>
</dbReference>
<feature type="domain" description="Ig-like" evidence="11">
    <location>
        <begin position="12"/>
        <end position="124"/>
    </location>
</feature>
<keyword evidence="9" id="KW-0325">Glycoprotein</keyword>
<reference evidence="12" key="2">
    <citation type="submission" date="2025-09" db="UniProtKB">
        <authorList>
            <consortium name="Ensembl"/>
        </authorList>
    </citation>
    <scope>IDENTIFICATION</scope>
</reference>
<dbReference type="GO" id="GO:0006955">
    <property type="term" value="P:immune response"/>
    <property type="evidence" value="ECO:0007669"/>
    <property type="project" value="TreeGrafter"/>
</dbReference>
<dbReference type="GO" id="GO:0042130">
    <property type="term" value="P:negative regulation of T cell proliferation"/>
    <property type="evidence" value="ECO:0007669"/>
    <property type="project" value="TreeGrafter"/>
</dbReference>
<dbReference type="GO" id="GO:0031295">
    <property type="term" value="P:T cell costimulation"/>
    <property type="evidence" value="ECO:0007669"/>
    <property type="project" value="TreeGrafter"/>
</dbReference>
<comment type="subcellular location">
    <subcellularLocation>
        <location evidence="1">Cell membrane</location>
        <topology evidence="1">Single-pass type I membrane protein</topology>
    </subcellularLocation>
</comment>
<keyword evidence="10" id="KW-0393">Immunoglobulin domain</keyword>
<organism evidence="12 13">
    <name type="scientific">Periophthalmus magnuspinnatus</name>
    <dbReference type="NCBI Taxonomy" id="409849"/>
    <lineage>
        <taxon>Eukaryota</taxon>
        <taxon>Metazoa</taxon>
        <taxon>Chordata</taxon>
        <taxon>Craniata</taxon>
        <taxon>Vertebrata</taxon>
        <taxon>Euteleostomi</taxon>
        <taxon>Actinopterygii</taxon>
        <taxon>Neopterygii</taxon>
        <taxon>Teleostei</taxon>
        <taxon>Neoteleostei</taxon>
        <taxon>Acanthomorphata</taxon>
        <taxon>Gobiaria</taxon>
        <taxon>Gobiiformes</taxon>
        <taxon>Gobioidei</taxon>
        <taxon>Gobiidae</taxon>
        <taxon>Oxudercinae</taxon>
        <taxon>Periophthalmus</taxon>
    </lineage>
</organism>
<keyword evidence="13" id="KW-1185">Reference proteome</keyword>
<evidence type="ECO:0000256" key="6">
    <source>
        <dbReference type="ARBA" id="ARBA00023136"/>
    </source>
</evidence>
<evidence type="ECO:0000256" key="1">
    <source>
        <dbReference type="ARBA" id="ARBA00004251"/>
    </source>
</evidence>
<dbReference type="Gene3D" id="2.60.40.10">
    <property type="entry name" value="Immunoglobulins"/>
    <property type="match status" value="1"/>
</dbReference>
<evidence type="ECO:0000313" key="12">
    <source>
        <dbReference type="Ensembl" id="ENSPMGP00000000079.1"/>
    </source>
</evidence>
<dbReference type="Proteomes" id="UP000261520">
    <property type="component" value="Unplaced"/>
</dbReference>
<dbReference type="InterPro" id="IPR003599">
    <property type="entry name" value="Ig_sub"/>
</dbReference>
<evidence type="ECO:0000256" key="9">
    <source>
        <dbReference type="ARBA" id="ARBA00023180"/>
    </source>
</evidence>
<dbReference type="SUPFAM" id="SSF48726">
    <property type="entry name" value="Immunoglobulin"/>
    <property type="match status" value="1"/>
</dbReference>
<keyword evidence="8" id="KW-0675">Receptor</keyword>
<dbReference type="Pfam" id="PF07686">
    <property type="entry name" value="V-set"/>
    <property type="match status" value="1"/>
</dbReference>
<evidence type="ECO:0000256" key="8">
    <source>
        <dbReference type="ARBA" id="ARBA00023170"/>
    </source>
</evidence>
<dbReference type="GO" id="GO:0007166">
    <property type="term" value="P:cell surface receptor signaling pathway"/>
    <property type="evidence" value="ECO:0007669"/>
    <property type="project" value="TreeGrafter"/>
</dbReference>
<keyword evidence="2" id="KW-1003">Cell membrane</keyword>
<dbReference type="SMART" id="SM00409">
    <property type="entry name" value="IG"/>
    <property type="match status" value="1"/>
</dbReference>
<dbReference type="GO" id="GO:0009897">
    <property type="term" value="C:external side of plasma membrane"/>
    <property type="evidence" value="ECO:0007669"/>
    <property type="project" value="TreeGrafter"/>
</dbReference>
<keyword evidence="5" id="KW-1133">Transmembrane helix</keyword>
<evidence type="ECO:0000256" key="4">
    <source>
        <dbReference type="ARBA" id="ARBA00022729"/>
    </source>
</evidence>
<dbReference type="InterPro" id="IPR036179">
    <property type="entry name" value="Ig-like_dom_sf"/>
</dbReference>
<evidence type="ECO:0000256" key="7">
    <source>
        <dbReference type="ARBA" id="ARBA00023157"/>
    </source>
</evidence>
<evidence type="ECO:0000313" key="13">
    <source>
        <dbReference type="Proteomes" id="UP000261520"/>
    </source>
</evidence>
<dbReference type="InterPro" id="IPR007110">
    <property type="entry name" value="Ig-like_dom"/>
</dbReference>
<protein>
    <recommendedName>
        <fullName evidence="11">Ig-like domain-containing protein</fullName>
    </recommendedName>
</protein>
<accession>A0A3B3Z6B4</accession>
<dbReference type="PROSITE" id="PS50835">
    <property type="entry name" value="IG_LIKE"/>
    <property type="match status" value="1"/>
</dbReference>
<keyword evidence="6" id="KW-0472">Membrane</keyword>
<dbReference type="GO" id="GO:0071222">
    <property type="term" value="P:cellular response to lipopolysaccharide"/>
    <property type="evidence" value="ECO:0007669"/>
    <property type="project" value="TreeGrafter"/>
</dbReference>
<evidence type="ECO:0000259" key="11">
    <source>
        <dbReference type="PROSITE" id="PS50835"/>
    </source>
</evidence>
<dbReference type="PANTHER" id="PTHR25466">
    <property type="entry name" value="T-LYMPHOCYTE ACTIVATION ANTIGEN"/>
    <property type="match status" value="1"/>
</dbReference>
<keyword evidence="4" id="KW-0732">Signal</keyword>
<dbReference type="InterPro" id="IPR051713">
    <property type="entry name" value="T-cell_Activation_Regulation"/>
</dbReference>
<dbReference type="InterPro" id="IPR013106">
    <property type="entry name" value="Ig_V-set"/>
</dbReference>
<dbReference type="InterPro" id="IPR013783">
    <property type="entry name" value="Ig-like_fold"/>
</dbReference>
<evidence type="ECO:0000256" key="3">
    <source>
        <dbReference type="ARBA" id="ARBA00022692"/>
    </source>
</evidence>
<keyword evidence="3" id="KW-0812">Transmembrane</keyword>
<dbReference type="Ensembl" id="ENSPMGT00000000082.1">
    <property type="protein sequence ID" value="ENSPMGP00000000079.1"/>
    <property type="gene ID" value="ENSPMGG00000000084.1"/>
</dbReference>
<sequence>MCEPSAAKKHTPIFTKYRRKQIFYINLIISNIVDAVAVSEGEDAILPCFLNSRENIERFSWSKDHKEVFFYDTGRVKLNKQQRLTHFEHELKSGNASIKIRNTQKSDSGRYSCKVSDIQPSRVMLYVVGMSSYKHFSKVLLA</sequence>